<evidence type="ECO:0000313" key="1">
    <source>
        <dbReference type="EMBL" id="CAG8531215.1"/>
    </source>
</evidence>
<gene>
    <name evidence="1" type="ORF">DERYTH_LOCUS4353</name>
</gene>
<sequence length="205" mass="24332">MEHLCEDMFFAALKDYQCEKYEASFEKFKKAAYKYIANSKYKDYAKYYLALHYKLGKPIKNDKKAYELFNEVTRAQSDSKYKDYAKYHLALHYKDIKNYKNAYDLFNQVAKSNSRYNDDAKYMLAKCYESGRGVGKDYKRAFDIYLDLLGGKSHYENSDKKYYNKELEDDVKFKLANCYSNGQGVAKDDNKAYQLYLDLSKSKKY</sequence>
<dbReference type="InterPro" id="IPR011990">
    <property type="entry name" value="TPR-like_helical_dom_sf"/>
</dbReference>
<dbReference type="Pfam" id="PF08238">
    <property type="entry name" value="Sel1"/>
    <property type="match status" value="3"/>
</dbReference>
<dbReference type="Gene3D" id="1.25.40.10">
    <property type="entry name" value="Tetratricopeptide repeat domain"/>
    <property type="match status" value="1"/>
</dbReference>
<dbReference type="OrthoDB" id="2415580at2759"/>
<accession>A0A9N9AFH0</accession>
<dbReference type="SUPFAM" id="SSF81901">
    <property type="entry name" value="HCP-like"/>
    <property type="match status" value="1"/>
</dbReference>
<dbReference type="InterPro" id="IPR006597">
    <property type="entry name" value="Sel1-like"/>
</dbReference>
<comment type="caution">
    <text evidence="1">The sequence shown here is derived from an EMBL/GenBank/DDBJ whole genome shotgun (WGS) entry which is preliminary data.</text>
</comment>
<organism evidence="1 2">
    <name type="scientific">Dentiscutata erythropus</name>
    <dbReference type="NCBI Taxonomy" id="1348616"/>
    <lineage>
        <taxon>Eukaryota</taxon>
        <taxon>Fungi</taxon>
        <taxon>Fungi incertae sedis</taxon>
        <taxon>Mucoromycota</taxon>
        <taxon>Glomeromycotina</taxon>
        <taxon>Glomeromycetes</taxon>
        <taxon>Diversisporales</taxon>
        <taxon>Gigasporaceae</taxon>
        <taxon>Dentiscutata</taxon>
    </lineage>
</organism>
<dbReference type="AlphaFoldDB" id="A0A9N9AFH0"/>
<evidence type="ECO:0000313" key="2">
    <source>
        <dbReference type="Proteomes" id="UP000789405"/>
    </source>
</evidence>
<proteinExistence type="predicted"/>
<dbReference type="SMART" id="SM00671">
    <property type="entry name" value="SEL1"/>
    <property type="match status" value="4"/>
</dbReference>
<name>A0A9N9AFH0_9GLOM</name>
<dbReference type="EMBL" id="CAJVPY010001659">
    <property type="protein sequence ID" value="CAG8531215.1"/>
    <property type="molecule type" value="Genomic_DNA"/>
</dbReference>
<reference evidence="1" key="1">
    <citation type="submission" date="2021-06" db="EMBL/GenBank/DDBJ databases">
        <authorList>
            <person name="Kallberg Y."/>
            <person name="Tangrot J."/>
            <person name="Rosling A."/>
        </authorList>
    </citation>
    <scope>NUCLEOTIDE SEQUENCE</scope>
    <source>
        <strain evidence="1">MA453B</strain>
    </source>
</reference>
<protein>
    <submittedName>
        <fullName evidence="1">13822_t:CDS:1</fullName>
    </submittedName>
</protein>
<keyword evidence="2" id="KW-1185">Reference proteome</keyword>
<dbReference type="Proteomes" id="UP000789405">
    <property type="component" value="Unassembled WGS sequence"/>
</dbReference>